<protein>
    <submittedName>
        <fullName evidence="5">SLAIN motif-containing protein-like</fullName>
    </submittedName>
</protein>
<feature type="compositionally biased region" description="Polar residues" evidence="3">
    <location>
        <begin position="696"/>
        <end position="708"/>
    </location>
</feature>
<proteinExistence type="inferred from homology"/>
<feature type="region of interest" description="Disordered" evidence="3">
    <location>
        <begin position="246"/>
        <end position="268"/>
    </location>
</feature>
<evidence type="ECO:0000256" key="2">
    <source>
        <dbReference type="ARBA" id="ARBA00023054"/>
    </source>
</evidence>
<keyword evidence="2" id="KW-0175">Coiled coil</keyword>
<sequence length="740" mass="80370">MPGRFYGRDHTETSGKRPAPVANPFHTVKEGKLVRARAAVTCSSLAVCGGVPLQSFTQRSPPLLAYEVIDPDQAAALLFDRCAARVLRGSVKMVVPGSAPVIQPDHSLGTDLGRGSTEGSAMGPDVEPMADQVGPELEEVRKLQELVRRLELQNQQLRSRSLRSVPEAKLLSQADTGVDNCNSRLNGMEMNNSINALMDKQELQIVADLHSALSKMKSEAEEREECLKKDVEATVQRSCVTASGKESSNTQFVSSTKRQSSEGHTSWDCGSTVQVENFSGRSVEPILRMNEESTDVEDILNETALDEVEVLELESGTDEEDSWLYVSPRKSSIDEKESPLKWCRQVLDHPSPETEAACRTLINRLDQASRWKSLYCSPLASPSVHNLNTDAGSCSNALNSPGHYKSTNKPLLTCGSSGYLSMHSALSSQSSVESELSTSDDSISMGYKLQDLTDVQVMARLQEESLRQDCASSSASVSRRSSSASLHSLRRGTYSDQDFDTYSLEDEDDDCSLSYHSSHRYSPSPLSSPRCQSPSTSTDYGRATGTRIRPPRRTMQSPMQDRLKYSGNEEELRHSMPNLARTGLRSLESVRNSRSLESDLQVPGNRLSRIQQPSGGLAPSKLRYSTGAGQSPLTARQPMKAGSCTNTLLPPRQPVRATGYASPTGRVRKLPSSTLSPASAGSSNSMARSSCVATGAKNSLAKTRTSLGGATAPKSKLNQPAKRFPKASVSVDDSWKDGCY</sequence>
<feature type="region of interest" description="Disordered" evidence="3">
    <location>
        <begin position="102"/>
        <end position="130"/>
    </location>
</feature>
<dbReference type="PANTHER" id="PTHR22406">
    <property type="entry name" value="NASCENT POLYPEPTIDE-ASSOCIATED COMPLEX SUBUNIT ALPHA, MUSCLE-SPECIFIC FORM"/>
    <property type="match status" value="1"/>
</dbReference>
<dbReference type="Pfam" id="PF15301">
    <property type="entry name" value="SLAIN"/>
    <property type="match status" value="1"/>
</dbReference>
<feature type="compositionally biased region" description="Low complexity" evidence="3">
    <location>
        <begin position="512"/>
        <end position="530"/>
    </location>
</feature>
<name>A0ABM1KQJ0_GEKJA</name>
<evidence type="ECO:0000313" key="5">
    <source>
        <dbReference type="RefSeq" id="XP_015275977.1"/>
    </source>
</evidence>
<feature type="compositionally biased region" description="Low complexity" evidence="3">
    <location>
        <begin position="672"/>
        <end position="690"/>
    </location>
</feature>
<accession>A0ABM1KQJ0</accession>
<comment type="similarity">
    <text evidence="1">Belongs to the SLAIN motif-containing family.</text>
</comment>
<reference evidence="5" key="1">
    <citation type="submission" date="2025-08" db="UniProtKB">
        <authorList>
            <consortium name="RefSeq"/>
        </authorList>
    </citation>
    <scope>IDENTIFICATION</scope>
</reference>
<dbReference type="RefSeq" id="XP_015275977.1">
    <property type="nucleotide sequence ID" value="XM_015420491.1"/>
</dbReference>
<dbReference type="InterPro" id="IPR026179">
    <property type="entry name" value="Slain"/>
</dbReference>
<evidence type="ECO:0000256" key="1">
    <source>
        <dbReference type="ARBA" id="ARBA00006652"/>
    </source>
</evidence>
<dbReference type="GeneID" id="107118199"/>
<evidence type="ECO:0000256" key="3">
    <source>
        <dbReference type="SAM" id="MobiDB-lite"/>
    </source>
</evidence>
<feature type="region of interest" description="Disordered" evidence="3">
    <location>
        <begin position="1"/>
        <end position="23"/>
    </location>
</feature>
<feature type="compositionally biased region" description="Low complexity" evidence="3">
    <location>
        <begin position="471"/>
        <end position="487"/>
    </location>
</feature>
<feature type="compositionally biased region" description="Basic and acidic residues" evidence="3">
    <location>
        <begin position="1"/>
        <end position="15"/>
    </location>
</feature>
<feature type="region of interest" description="Disordered" evidence="3">
    <location>
        <begin position="590"/>
        <end position="740"/>
    </location>
</feature>
<evidence type="ECO:0000313" key="4">
    <source>
        <dbReference type="Proteomes" id="UP000694871"/>
    </source>
</evidence>
<dbReference type="Proteomes" id="UP000694871">
    <property type="component" value="Unplaced"/>
</dbReference>
<feature type="region of interest" description="Disordered" evidence="3">
    <location>
        <begin position="466"/>
        <end position="489"/>
    </location>
</feature>
<organism evidence="4 5">
    <name type="scientific">Gekko japonicus</name>
    <name type="common">Schlegel's Japanese gecko</name>
    <dbReference type="NCBI Taxonomy" id="146911"/>
    <lineage>
        <taxon>Eukaryota</taxon>
        <taxon>Metazoa</taxon>
        <taxon>Chordata</taxon>
        <taxon>Craniata</taxon>
        <taxon>Vertebrata</taxon>
        <taxon>Euteleostomi</taxon>
        <taxon>Lepidosauria</taxon>
        <taxon>Squamata</taxon>
        <taxon>Bifurcata</taxon>
        <taxon>Gekkota</taxon>
        <taxon>Gekkonidae</taxon>
        <taxon>Gekkoninae</taxon>
        <taxon>Gekko</taxon>
    </lineage>
</organism>
<feature type="region of interest" description="Disordered" evidence="3">
    <location>
        <begin position="506"/>
        <end position="561"/>
    </location>
</feature>
<keyword evidence="4" id="KW-1185">Reference proteome</keyword>
<dbReference type="PANTHER" id="PTHR22406:SF5">
    <property type="entry name" value="SLAIN MOTIF-CONTAINING PROTEIN-LIKE"/>
    <property type="match status" value="1"/>
</dbReference>
<gene>
    <name evidence="5" type="primary">LOC107118199</name>
</gene>